<organism evidence="2 3">
    <name type="scientific">Solea senegalensis</name>
    <name type="common">Senegalese sole</name>
    <dbReference type="NCBI Taxonomy" id="28829"/>
    <lineage>
        <taxon>Eukaryota</taxon>
        <taxon>Metazoa</taxon>
        <taxon>Chordata</taxon>
        <taxon>Craniata</taxon>
        <taxon>Vertebrata</taxon>
        <taxon>Euteleostomi</taxon>
        <taxon>Actinopterygii</taxon>
        <taxon>Neopterygii</taxon>
        <taxon>Teleostei</taxon>
        <taxon>Neoteleostei</taxon>
        <taxon>Acanthomorphata</taxon>
        <taxon>Carangaria</taxon>
        <taxon>Pleuronectiformes</taxon>
        <taxon>Pleuronectoidei</taxon>
        <taxon>Soleidae</taxon>
        <taxon>Solea</taxon>
    </lineage>
</organism>
<protein>
    <submittedName>
        <fullName evidence="2">Uncharacterized protein</fullName>
    </submittedName>
</protein>
<evidence type="ECO:0000313" key="2">
    <source>
        <dbReference type="EMBL" id="KAG7509917.1"/>
    </source>
</evidence>
<reference evidence="2 3" key="1">
    <citation type="journal article" date="2021" name="Sci. Rep.">
        <title>Chromosome anchoring in Senegalese sole (Solea senegalensis) reveals sex-associated markers and genome rearrangements in flatfish.</title>
        <authorList>
            <person name="Guerrero-Cozar I."/>
            <person name="Gomez-Garrido J."/>
            <person name="Berbel C."/>
            <person name="Martinez-Blanch J.F."/>
            <person name="Alioto T."/>
            <person name="Claros M.G."/>
            <person name="Gagnaire P.A."/>
            <person name="Manchado M."/>
        </authorList>
    </citation>
    <scope>NUCLEOTIDE SEQUENCE [LARGE SCALE GENOMIC DNA]</scope>
    <source>
        <strain evidence="2">Sse05_10M</strain>
    </source>
</reference>
<feature type="region of interest" description="Disordered" evidence="1">
    <location>
        <begin position="46"/>
        <end position="76"/>
    </location>
</feature>
<dbReference type="EMBL" id="JAGKHQ010000008">
    <property type="protein sequence ID" value="KAG7509917.1"/>
    <property type="molecule type" value="Genomic_DNA"/>
</dbReference>
<dbReference type="Proteomes" id="UP000693946">
    <property type="component" value="Linkage Group LG16"/>
</dbReference>
<comment type="caution">
    <text evidence="2">The sequence shown here is derived from an EMBL/GenBank/DDBJ whole genome shotgun (WGS) entry which is preliminary data.</text>
</comment>
<evidence type="ECO:0000313" key="3">
    <source>
        <dbReference type="Proteomes" id="UP000693946"/>
    </source>
</evidence>
<dbReference type="AlphaFoldDB" id="A0AAV6RX35"/>
<gene>
    <name evidence="2" type="ORF">JOB18_008300</name>
</gene>
<proteinExistence type="predicted"/>
<name>A0AAV6RX35_SOLSE</name>
<evidence type="ECO:0000256" key="1">
    <source>
        <dbReference type="SAM" id="MobiDB-lite"/>
    </source>
</evidence>
<sequence length="76" mass="8178">MARDVARLQESRAVFSTKPPRINTELSVGSDRASSPLRHRARVIKTEGTADSIATPQISSAPLDASPHGGKKREGR</sequence>
<accession>A0AAV6RX35</accession>
<keyword evidence="3" id="KW-1185">Reference proteome</keyword>